<evidence type="ECO:0000313" key="6">
    <source>
        <dbReference type="EMBL" id="MBC2865092.1"/>
    </source>
</evidence>
<feature type="binding site" evidence="4">
    <location>
        <begin position="326"/>
        <end position="333"/>
    </location>
    <ligand>
        <name>ATP</name>
        <dbReference type="ChEBI" id="CHEBI:30616"/>
    </ligand>
</feature>
<reference evidence="6 7" key="1">
    <citation type="submission" date="2020-08" db="EMBL/GenBank/DDBJ databases">
        <title>Whole-Genome Sequence of French Clinical Streptomyces mexicanus Strain Q0842.</title>
        <authorList>
            <person name="Boxberger M."/>
            <person name="La Scola B."/>
        </authorList>
    </citation>
    <scope>NUCLEOTIDE SEQUENCE [LARGE SCALE GENOMIC DNA]</scope>
    <source>
        <strain evidence="6 7">Marseille-Q0842</strain>
    </source>
</reference>
<keyword evidence="2 4" id="KW-0547">Nucleotide-binding</keyword>
<feature type="domain" description="FtsK" evidence="5">
    <location>
        <begin position="1189"/>
        <end position="1373"/>
    </location>
</feature>
<dbReference type="PROSITE" id="PS50901">
    <property type="entry name" value="FTSK"/>
    <property type="match status" value="4"/>
</dbReference>
<dbReference type="EMBL" id="JACMHY010000003">
    <property type="protein sequence ID" value="MBC2865092.1"/>
    <property type="molecule type" value="Genomic_DNA"/>
</dbReference>
<evidence type="ECO:0000313" key="7">
    <source>
        <dbReference type="Proteomes" id="UP000517694"/>
    </source>
</evidence>
<evidence type="ECO:0000259" key="5">
    <source>
        <dbReference type="PROSITE" id="PS50901"/>
    </source>
</evidence>
<dbReference type="InterPro" id="IPR003593">
    <property type="entry name" value="AAA+_ATPase"/>
</dbReference>
<evidence type="ECO:0000256" key="3">
    <source>
        <dbReference type="ARBA" id="ARBA00022840"/>
    </source>
</evidence>
<dbReference type="InterPro" id="IPR050206">
    <property type="entry name" value="FtsK/SpoIIIE/SftA"/>
</dbReference>
<dbReference type="PANTHER" id="PTHR22683">
    <property type="entry name" value="SPORULATION PROTEIN RELATED"/>
    <property type="match status" value="1"/>
</dbReference>
<dbReference type="Gene3D" id="3.40.50.300">
    <property type="entry name" value="P-loop containing nucleotide triphosphate hydrolases"/>
    <property type="match status" value="4"/>
</dbReference>
<dbReference type="InterPro" id="IPR027417">
    <property type="entry name" value="P-loop_NTPase"/>
</dbReference>
<feature type="domain" description="FtsK" evidence="5">
    <location>
        <begin position="922"/>
        <end position="1094"/>
    </location>
</feature>
<dbReference type="CDD" id="cd00882">
    <property type="entry name" value="Ras_like_GTPase"/>
    <property type="match status" value="1"/>
</dbReference>
<dbReference type="InterPro" id="IPR018247">
    <property type="entry name" value="EF_Hand_1_Ca_BS"/>
</dbReference>
<feature type="domain" description="FtsK" evidence="5">
    <location>
        <begin position="308"/>
        <end position="499"/>
    </location>
</feature>
<dbReference type="NCBIfam" id="NF047832">
    <property type="entry name" value="caspase_w_EACC1"/>
    <property type="match status" value="1"/>
</dbReference>
<evidence type="ECO:0000256" key="1">
    <source>
        <dbReference type="ARBA" id="ARBA00022737"/>
    </source>
</evidence>
<dbReference type="PANTHER" id="PTHR22683:SF1">
    <property type="entry name" value="TYPE VII SECRETION SYSTEM PROTEIN ESSC"/>
    <property type="match status" value="1"/>
</dbReference>
<feature type="domain" description="FtsK" evidence="5">
    <location>
        <begin position="604"/>
        <end position="811"/>
    </location>
</feature>
<dbReference type="Pfam" id="PF01580">
    <property type="entry name" value="FtsK_SpoIIIE"/>
    <property type="match status" value="3"/>
</dbReference>
<dbReference type="SUPFAM" id="SSF52129">
    <property type="entry name" value="Caspase-like"/>
    <property type="match status" value="1"/>
</dbReference>
<keyword evidence="3 4" id="KW-0067">ATP-binding</keyword>
<dbReference type="InterPro" id="IPR023837">
    <property type="entry name" value="EccCb-like_Actinobacteria"/>
</dbReference>
<dbReference type="PROSITE" id="PS00018">
    <property type="entry name" value="EF_HAND_1"/>
    <property type="match status" value="1"/>
</dbReference>
<evidence type="ECO:0000256" key="2">
    <source>
        <dbReference type="ARBA" id="ARBA00022741"/>
    </source>
</evidence>
<dbReference type="SUPFAM" id="SSF52540">
    <property type="entry name" value="P-loop containing nucleoside triphosphate hydrolases"/>
    <property type="match status" value="3"/>
</dbReference>
<proteinExistence type="predicted"/>
<dbReference type="Proteomes" id="UP000517694">
    <property type="component" value="Unassembled WGS sequence"/>
</dbReference>
<evidence type="ECO:0000256" key="4">
    <source>
        <dbReference type="PROSITE-ProRule" id="PRU00289"/>
    </source>
</evidence>
<dbReference type="SMART" id="SM00382">
    <property type="entry name" value="AAA"/>
    <property type="match status" value="4"/>
</dbReference>
<feature type="binding site" evidence="4">
    <location>
        <begin position="627"/>
        <end position="634"/>
    </location>
    <ligand>
        <name>ATP</name>
        <dbReference type="ChEBI" id="CHEBI:30616"/>
    </ligand>
</feature>
<feature type="binding site" evidence="4">
    <location>
        <begin position="1206"/>
        <end position="1213"/>
    </location>
    <ligand>
        <name>ATP</name>
        <dbReference type="ChEBI" id="CHEBI:30616"/>
    </ligand>
</feature>
<dbReference type="GO" id="GO:0006508">
    <property type="term" value="P:proteolysis"/>
    <property type="evidence" value="ECO:0007669"/>
    <property type="project" value="InterPro"/>
</dbReference>
<sequence>MAGRRIALLIATDGYDDPGLNQLRTPARGATDLQALLQDPAIGRFDHVRTLLNRPKAEIEAAVEDLLMDRAPDDLVLLYLACHGIRTDTDRLYFATLGTRLARPGTTAIPARFLHEHLDDCQAGAKVVLLDCCYSGLFHRGAPMSPTLIDVDEALGGRGTYVITASTALEYAYDGSQLALDNAQPAPRFTAAVIEGLSTGLADQNHDGLITPDELYSYVHDTVVDQAGPGQTPTKSGQCEGTVVLAYAPDKDISAGPAGRAAASHALPLGALLPPPVETTDRGFVCDAWEGSSQLFVPIGRLEHAAGGGTMCLDLAGRDGNVAAVGKLGSGKTTLLRSLVLSLALTHSPDEVEFLLLEGAVNRLGVLRTLPHVRGVASPDEEAAVRTALDEVRHAIDLRRRLFREHDIDSVEAFRTLRAEGALHGGGFGDLFVVVDGWMDFCWELPWFADTVHRLGNTGLHYGIHLCAATRRWSDFSPDLLGLLGTRLELALDDPQDSSVDAALAAGVGVGWALARRSRFRVAVPRLDEVTGEAAARRSLADTVARVRTAWRELPADTAPGRPAPWVSFARTLGIDDDLHDLDRQALRRSVEGLSAPLGLSDTGRPLVLNVDEAAFGGMGPHGLLVGAAGSGKSELLRTLVLSFAVHHAPDALNFLLVAADDSHTFRDVAGLPHVSAVVCGDRLPHTPLQPGRSAHLDRLLEALQGELVRRDALLRDHKQATARDYHRVRADHGALEPLPTLLVVFEDFTGLLAAKPDAFDLLMRIARTGRALGVHMLLGARRLAEGTLRGLATHLSYRIALRTSTAEESRAVLGVPDANRLPRDPGVGFLRFGADAPLRFTAAYVSAPYGPGGARPADGDRSVLEVVADRLADDRPTAYRVVPPPLRGPVLLGEVLSAAQDLPAGRLRVPVGFADKPFEHRRDLFVLDFSEQGAHAVVIGRPGSGKTTLLTTLISAFALTHSPQDVQFYVLDLTGGLAGLAGLPHVGGVAGLTDPERVRRTVAEVSAVMEARERRGDREDPWGDVFLVIDGIAALRSDHESLERAVEDIARRGRRVGVHLVVTAGRQLDLRLALRAQFGTVVELRLTDPMDSLLDRRRADEVPEDAPGHGVSPDKAPVLTALPRLAASDVTAAVALADLVAEARARWAEQRPAPQVRMLPALLSPAELPPLGDRPGEVLRIGLGETDLAPVDVDFDADPLFIALGEVESGKSSFLRLVGRQVVERYTRQEALLMVADYRRALLGAFPEEHLLGYATSGVQLTSMIQELAQALTRRIPGPDVTAEELRTRGWYTGPNVYLLVDDYDLVAVASGNPLAPLLELLPYARDIGLRVIVARTTAGASRAVYEPFLTRIRELSTYGLILSGDPAEGPLLGYAKARHEPPGRGTLVSPRHGDRRIQLAYAAPE</sequence>
<dbReference type="InterPro" id="IPR029030">
    <property type="entry name" value="Caspase-like_dom_sf"/>
</dbReference>
<name>A0A7X1HXN7_9ACTN</name>
<dbReference type="RefSeq" id="WP_185947103.1">
    <property type="nucleotide sequence ID" value="NZ_JACMHY010000003.1"/>
</dbReference>
<dbReference type="Pfam" id="PF00656">
    <property type="entry name" value="Peptidase_C14"/>
    <property type="match status" value="1"/>
</dbReference>
<dbReference type="GO" id="GO:0003677">
    <property type="term" value="F:DNA binding"/>
    <property type="evidence" value="ECO:0007669"/>
    <property type="project" value="InterPro"/>
</dbReference>
<dbReference type="GO" id="GO:0004197">
    <property type="term" value="F:cysteine-type endopeptidase activity"/>
    <property type="evidence" value="ECO:0007669"/>
    <property type="project" value="InterPro"/>
</dbReference>
<organism evidence="6 7">
    <name type="scientific">Streptomyces mexicanus</name>
    <dbReference type="NCBI Taxonomy" id="178566"/>
    <lineage>
        <taxon>Bacteria</taxon>
        <taxon>Bacillati</taxon>
        <taxon>Actinomycetota</taxon>
        <taxon>Actinomycetes</taxon>
        <taxon>Kitasatosporales</taxon>
        <taxon>Streptomycetaceae</taxon>
        <taxon>Streptomyces</taxon>
    </lineage>
</organism>
<dbReference type="InterPro" id="IPR002543">
    <property type="entry name" value="FtsK_dom"/>
</dbReference>
<keyword evidence="1" id="KW-0677">Repeat</keyword>
<keyword evidence="7" id="KW-1185">Reference proteome</keyword>
<protein>
    <submittedName>
        <fullName evidence="6">Type VII secretion protein EccCb</fullName>
    </submittedName>
</protein>
<gene>
    <name evidence="6" type="primary">eccCb</name>
    <name evidence="6" type="ORF">H1R13_08810</name>
</gene>
<accession>A0A7X1HXN7</accession>
<comment type="caution">
    <text evidence="6">The sequence shown here is derived from an EMBL/GenBank/DDBJ whole genome shotgun (WGS) entry which is preliminary data.</text>
</comment>
<feature type="binding site" evidence="4">
    <location>
        <begin position="941"/>
        <end position="948"/>
    </location>
    <ligand>
        <name>ATP</name>
        <dbReference type="ChEBI" id="CHEBI:30616"/>
    </ligand>
</feature>
<dbReference type="GO" id="GO:0005524">
    <property type="term" value="F:ATP binding"/>
    <property type="evidence" value="ECO:0007669"/>
    <property type="project" value="UniProtKB-UniRule"/>
</dbReference>
<dbReference type="Gene3D" id="3.40.50.1460">
    <property type="match status" value="1"/>
</dbReference>
<dbReference type="NCBIfam" id="TIGR03925">
    <property type="entry name" value="T7SS_EccC_b"/>
    <property type="match status" value="1"/>
</dbReference>
<dbReference type="InterPro" id="IPR011600">
    <property type="entry name" value="Pept_C14_caspase"/>
</dbReference>